<feature type="transmembrane region" description="Helical" evidence="2">
    <location>
        <begin position="295"/>
        <end position="315"/>
    </location>
</feature>
<keyword evidence="2" id="KW-0812">Transmembrane</keyword>
<accession>A0ABS2FK60</accession>
<keyword evidence="5" id="KW-1185">Reference proteome</keyword>
<dbReference type="SUPFAM" id="SSF48452">
    <property type="entry name" value="TPR-like"/>
    <property type="match status" value="1"/>
</dbReference>
<dbReference type="NCBIfam" id="TIGR00254">
    <property type="entry name" value="GGDEF"/>
    <property type="match status" value="1"/>
</dbReference>
<evidence type="ECO:0000256" key="2">
    <source>
        <dbReference type="SAM" id="Phobius"/>
    </source>
</evidence>
<dbReference type="Proteomes" id="UP000767334">
    <property type="component" value="Unassembled WGS sequence"/>
</dbReference>
<name>A0ABS2FK60_9CLOT</name>
<dbReference type="InterPro" id="IPR029787">
    <property type="entry name" value="Nucleotide_cyclase"/>
</dbReference>
<feature type="coiled-coil region" evidence="1">
    <location>
        <begin position="166"/>
        <end position="227"/>
    </location>
</feature>
<keyword evidence="1" id="KW-0175">Coiled coil</keyword>
<dbReference type="RefSeq" id="WP_204572700.1">
    <property type="nucleotide sequence ID" value="NZ_JACJLL010000158.1"/>
</dbReference>
<dbReference type="InterPro" id="IPR011990">
    <property type="entry name" value="TPR-like_helical_dom_sf"/>
</dbReference>
<dbReference type="Gene3D" id="3.30.70.270">
    <property type="match status" value="1"/>
</dbReference>
<dbReference type="InterPro" id="IPR050469">
    <property type="entry name" value="Diguanylate_Cyclase"/>
</dbReference>
<feature type="domain" description="GGDEF" evidence="3">
    <location>
        <begin position="358"/>
        <end position="489"/>
    </location>
</feature>
<dbReference type="InterPro" id="IPR000160">
    <property type="entry name" value="GGDEF_dom"/>
</dbReference>
<comment type="caution">
    <text evidence="4">The sequence shown here is derived from an EMBL/GenBank/DDBJ whole genome shotgun (WGS) entry which is preliminary data.</text>
</comment>
<organism evidence="4 5">
    <name type="scientific">Clostridium saudiense</name>
    <dbReference type="NCBI Taxonomy" id="1414720"/>
    <lineage>
        <taxon>Bacteria</taxon>
        <taxon>Bacillati</taxon>
        <taxon>Bacillota</taxon>
        <taxon>Clostridia</taxon>
        <taxon>Eubacteriales</taxon>
        <taxon>Clostridiaceae</taxon>
        <taxon>Clostridium</taxon>
    </lineage>
</organism>
<dbReference type="Pfam" id="PF00990">
    <property type="entry name" value="GGDEF"/>
    <property type="match status" value="1"/>
</dbReference>
<dbReference type="EMBL" id="JACJLL010000158">
    <property type="protein sequence ID" value="MBM6820754.1"/>
    <property type="molecule type" value="Genomic_DNA"/>
</dbReference>
<keyword evidence="2" id="KW-1133">Transmembrane helix</keyword>
<evidence type="ECO:0000256" key="1">
    <source>
        <dbReference type="SAM" id="Coils"/>
    </source>
</evidence>
<dbReference type="SUPFAM" id="SSF55073">
    <property type="entry name" value="Nucleotide cyclase"/>
    <property type="match status" value="1"/>
</dbReference>
<dbReference type="PROSITE" id="PS50887">
    <property type="entry name" value="GGDEF"/>
    <property type="match status" value="1"/>
</dbReference>
<gene>
    <name evidence="4" type="ORF">H6A19_15670</name>
</gene>
<reference evidence="4 5" key="1">
    <citation type="journal article" date="2021" name="Sci. Rep.">
        <title>The distribution of antibiotic resistance genes in chicken gut microbiota commensals.</title>
        <authorList>
            <person name="Juricova H."/>
            <person name="Matiasovicova J."/>
            <person name="Kubasova T."/>
            <person name="Cejkova D."/>
            <person name="Rychlik I."/>
        </authorList>
    </citation>
    <scope>NUCLEOTIDE SEQUENCE [LARGE SCALE GENOMIC DNA]</scope>
    <source>
        <strain evidence="4 5">An435</strain>
    </source>
</reference>
<dbReference type="PANTHER" id="PTHR45138:SF9">
    <property type="entry name" value="DIGUANYLATE CYCLASE DGCM-RELATED"/>
    <property type="match status" value="1"/>
</dbReference>
<evidence type="ECO:0000259" key="3">
    <source>
        <dbReference type="PROSITE" id="PS50887"/>
    </source>
</evidence>
<dbReference type="InterPro" id="IPR043128">
    <property type="entry name" value="Rev_trsase/Diguanyl_cyclase"/>
</dbReference>
<dbReference type="CDD" id="cd01949">
    <property type="entry name" value="GGDEF"/>
    <property type="match status" value="1"/>
</dbReference>
<keyword evidence="2" id="KW-0472">Membrane</keyword>
<feature type="non-terminal residue" evidence="4">
    <location>
        <position position="1"/>
    </location>
</feature>
<dbReference type="PANTHER" id="PTHR45138">
    <property type="entry name" value="REGULATORY COMPONENTS OF SENSORY TRANSDUCTION SYSTEM"/>
    <property type="match status" value="1"/>
</dbReference>
<evidence type="ECO:0000313" key="5">
    <source>
        <dbReference type="Proteomes" id="UP000767334"/>
    </source>
</evidence>
<protein>
    <submittedName>
        <fullName evidence="4">GGDEF domain-containing protein</fullName>
    </submittedName>
</protein>
<dbReference type="SMART" id="SM00267">
    <property type="entry name" value="GGDEF"/>
    <property type="match status" value="1"/>
</dbReference>
<proteinExistence type="predicted"/>
<dbReference type="Gene3D" id="1.25.40.10">
    <property type="entry name" value="Tetratricopeptide repeat domain"/>
    <property type="match status" value="1"/>
</dbReference>
<sequence length="489" mass="57377">KAKVTAGYNINEAIDLMRKSLEYTEKDANIVRNYLYLSTLYKLSSEFDLALEYTVNALEIAIELKSNELINRCVINLGETYYLQRKYSKTIDIYEAFIKSGRLENTDNMLSVYGYLVYCYGKKYDYTNYQIYKEKYLELANKANSIKDLIWLYSNCVELEIDFNNLELAKEYLNKAQNLYEQYSDETYANTDIVLEYAREKIDYFENKNYSNAIENYKIILEELNNRGIKSDIRYSIIDEILSISFQQEDYKTFIEYIPYLNDFNNSEESQVYTDSIFSKVSNAIKEKEILKSKIRATILLIATVISICILISSVRKNKKINMLNSKLKELSIMDQLTKVYNRGYLNETLKSACESKKQVTFIMIDIDYFKLYNDNYGHINGDKALIEVAKIIKSVFADDMVFRYGGEEFSVISYKTIDELIKYLDELRLELYNRNIKHEYSEASDRITLSIGLASSILYTDNDLLELTKAADENLYKSKQQGRNRYTY</sequence>
<evidence type="ECO:0000313" key="4">
    <source>
        <dbReference type="EMBL" id="MBM6820754.1"/>
    </source>
</evidence>